<evidence type="ECO:0000313" key="2">
    <source>
        <dbReference type="EMBL" id="MBG6138703.1"/>
    </source>
</evidence>
<dbReference type="Proteomes" id="UP000622552">
    <property type="component" value="Unassembled WGS sequence"/>
</dbReference>
<dbReference type="InterPro" id="IPR000182">
    <property type="entry name" value="GNAT_dom"/>
</dbReference>
<evidence type="ECO:0000259" key="1">
    <source>
        <dbReference type="PROSITE" id="PS51186"/>
    </source>
</evidence>
<keyword evidence="3" id="KW-1185">Reference proteome</keyword>
<dbReference type="AlphaFoldDB" id="A0A8J7GV11"/>
<dbReference type="Pfam" id="PF00583">
    <property type="entry name" value="Acetyltransf_1"/>
    <property type="match status" value="1"/>
</dbReference>
<protein>
    <submittedName>
        <fullName evidence="2">GNAT superfamily N-acetyltransferase</fullName>
    </submittedName>
</protein>
<name>A0A8J7GV11_9ACTN</name>
<proteinExistence type="predicted"/>
<comment type="caution">
    <text evidence="2">The sequence shown here is derived from an EMBL/GenBank/DDBJ whole genome shotgun (WGS) entry which is preliminary data.</text>
</comment>
<evidence type="ECO:0000313" key="3">
    <source>
        <dbReference type="Proteomes" id="UP000622552"/>
    </source>
</evidence>
<dbReference type="EMBL" id="JADOUF010000001">
    <property type="protein sequence ID" value="MBG6138703.1"/>
    <property type="molecule type" value="Genomic_DNA"/>
</dbReference>
<organism evidence="2 3">
    <name type="scientific">Longispora fulva</name>
    <dbReference type="NCBI Taxonomy" id="619741"/>
    <lineage>
        <taxon>Bacteria</taxon>
        <taxon>Bacillati</taxon>
        <taxon>Actinomycetota</taxon>
        <taxon>Actinomycetes</taxon>
        <taxon>Micromonosporales</taxon>
        <taxon>Micromonosporaceae</taxon>
        <taxon>Longispora</taxon>
    </lineage>
</organism>
<dbReference type="InterPro" id="IPR016181">
    <property type="entry name" value="Acyl_CoA_acyltransferase"/>
</dbReference>
<sequence length="259" mass="28140">MTDMLTAFDAEMRGHEPDDLPVGAICEKDGPIWRVSALPGGGFIGYHRDLGGLDGADLDAFIARQRDFFAARGERFEWKTYAHDLPADLPDRLLAAGFEAEDPETVVVGRVGPLAVECDPPAGVTLREVTSPADLARIVTMEEAVWGVDRGDLVEGLLGEIAANPAGLTIVVAEADGVVVSAAWIRFGARSFASLWGGATLTEWRRKGIYRALVAYRARLALGRGYEYLQVDASEDSRPILERLGLTAVTRTTPYIWRP</sequence>
<dbReference type="PROSITE" id="PS51186">
    <property type="entry name" value="GNAT"/>
    <property type="match status" value="1"/>
</dbReference>
<dbReference type="RefSeq" id="WP_197005435.1">
    <property type="nucleotide sequence ID" value="NZ_BONS01000009.1"/>
</dbReference>
<dbReference type="SUPFAM" id="SSF55729">
    <property type="entry name" value="Acyl-CoA N-acyltransferases (Nat)"/>
    <property type="match status" value="1"/>
</dbReference>
<dbReference type="Gene3D" id="3.40.630.30">
    <property type="match status" value="1"/>
</dbReference>
<feature type="domain" description="N-acetyltransferase" evidence="1">
    <location>
        <begin position="124"/>
        <end position="259"/>
    </location>
</feature>
<gene>
    <name evidence="2" type="ORF">IW245_004897</name>
</gene>
<accession>A0A8J7GV11</accession>
<reference evidence="2" key="1">
    <citation type="submission" date="2020-11" db="EMBL/GenBank/DDBJ databases">
        <title>Sequencing the genomes of 1000 actinobacteria strains.</title>
        <authorList>
            <person name="Klenk H.-P."/>
        </authorList>
    </citation>
    <scope>NUCLEOTIDE SEQUENCE</scope>
    <source>
        <strain evidence="2">DSM 45356</strain>
    </source>
</reference>
<dbReference type="CDD" id="cd04301">
    <property type="entry name" value="NAT_SF"/>
    <property type="match status" value="1"/>
</dbReference>
<dbReference type="GO" id="GO:0016747">
    <property type="term" value="F:acyltransferase activity, transferring groups other than amino-acyl groups"/>
    <property type="evidence" value="ECO:0007669"/>
    <property type="project" value="InterPro"/>
</dbReference>